<accession>A0A8X6PK96</accession>
<dbReference type="EMBL" id="BMAW01116731">
    <property type="protein sequence ID" value="GFT71811.1"/>
    <property type="molecule type" value="Genomic_DNA"/>
</dbReference>
<sequence length="241" mass="27475">MTFLFLSEIAITWCRDCRTENAFSGKIQDSTNTYEEYEKCWIIIVPRDNFIAITLNSFTSSYENDNIYVMISVAGTGEKYKFLSSDKNRNPVTALSNTTVIFHGNRYGNYYSMKFDLTYNIKTLECSNKDSFQCDDTVTSVQSMMVSKTVKNGSDELGVSAATVRSVILSKAIEGVKEFRERNAVNWLENNKHSLNGVRYAGTLCSSIPDVNHEERVQQSQWLQVETLRLLLVSIDRKLIL</sequence>
<evidence type="ECO:0000313" key="1">
    <source>
        <dbReference type="EMBL" id="GFT71811.1"/>
    </source>
</evidence>
<protein>
    <recommendedName>
        <fullName evidence="3">CUB domain-containing protein</fullName>
    </recommendedName>
</protein>
<keyword evidence="2" id="KW-1185">Reference proteome</keyword>
<dbReference type="OrthoDB" id="10315433at2759"/>
<dbReference type="AlphaFoldDB" id="A0A8X6PK96"/>
<dbReference type="Proteomes" id="UP000887013">
    <property type="component" value="Unassembled WGS sequence"/>
</dbReference>
<organism evidence="1 2">
    <name type="scientific">Nephila pilipes</name>
    <name type="common">Giant wood spider</name>
    <name type="synonym">Nephila maculata</name>
    <dbReference type="NCBI Taxonomy" id="299642"/>
    <lineage>
        <taxon>Eukaryota</taxon>
        <taxon>Metazoa</taxon>
        <taxon>Ecdysozoa</taxon>
        <taxon>Arthropoda</taxon>
        <taxon>Chelicerata</taxon>
        <taxon>Arachnida</taxon>
        <taxon>Araneae</taxon>
        <taxon>Araneomorphae</taxon>
        <taxon>Entelegynae</taxon>
        <taxon>Araneoidea</taxon>
        <taxon>Nephilidae</taxon>
        <taxon>Nephila</taxon>
    </lineage>
</organism>
<evidence type="ECO:0000313" key="2">
    <source>
        <dbReference type="Proteomes" id="UP000887013"/>
    </source>
</evidence>
<comment type="caution">
    <text evidence="1">The sequence shown here is derived from an EMBL/GenBank/DDBJ whole genome shotgun (WGS) entry which is preliminary data.</text>
</comment>
<proteinExistence type="predicted"/>
<name>A0A8X6PK96_NEPPI</name>
<evidence type="ECO:0008006" key="3">
    <source>
        <dbReference type="Google" id="ProtNLM"/>
    </source>
</evidence>
<reference evidence="1" key="1">
    <citation type="submission" date="2020-08" db="EMBL/GenBank/DDBJ databases">
        <title>Multicomponent nature underlies the extraordinary mechanical properties of spider dragline silk.</title>
        <authorList>
            <person name="Kono N."/>
            <person name="Nakamura H."/>
            <person name="Mori M."/>
            <person name="Yoshida Y."/>
            <person name="Ohtoshi R."/>
            <person name="Malay A.D."/>
            <person name="Moran D.A.P."/>
            <person name="Tomita M."/>
            <person name="Numata K."/>
            <person name="Arakawa K."/>
        </authorList>
    </citation>
    <scope>NUCLEOTIDE SEQUENCE</scope>
</reference>
<gene>
    <name evidence="1" type="primary">AVEN_247346_1</name>
    <name evidence="1" type="ORF">NPIL_510841</name>
</gene>